<dbReference type="InterPro" id="IPR025110">
    <property type="entry name" value="AMP-bd_C"/>
</dbReference>
<dbReference type="InterPro" id="IPR042099">
    <property type="entry name" value="ANL_N_sf"/>
</dbReference>
<reference evidence="2 3" key="1">
    <citation type="submission" date="2020-03" db="EMBL/GenBank/DDBJ databases">
        <title>Whole genome shotgun sequence of Phytohabitans houttuyneae NBRC 108639.</title>
        <authorList>
            <person name="Komaki H."/>
            <person name="Tamura T."/>
        </authorList>
    </citation>
    <scope>NUCLEOTIDE SEQUENCE [LARGE SCALE GENOMIC DNA]</scope>
    <source>
        <strain evidence="2 3">NBRC 108639</strain>
    </source>
</reference>
<sequence length="600" mass="64877">MVETQAAQRPDALAVSDSSGEYTYAELNSHANRLAHALRRMGVRRETAVAVHMHRSRELLAALLAAFKTGATAHLMDPRWPSQRTEALLDAMPPRCVLQHSAAPTPGTTVTVDAVDVDRLLDRPGPGTAANLDVPVHPDNLAYVVHTSGSTGRPKAVGVTHRSVSHCVATHVEGHRIVPGDRGSWLASPGSSAGVGELWPYLASGASVHAGEAAIVASPAELRDWLVSAAITKAFLSTPVAQELAVLAWPEDTALRLVTVGGDRALRWAPASLPFEVAVSYGSAEANAVSSCLVPWTRRRTSHTATDAERQAPPPVGRPWPEVRLLVLDERLRRRPDGAVDELFVAGPGLTRGYLGRPSLTAQRLLPNPYGAAGERMYRTGDMATLGDDGMLFHSGRTDRMVKVRGYRIELGDVEAALLRHPGLTAAAVVSGEDDRGETRLAAYVVCAPDRGEDTTPRAIRSFLLTHLPDYLVPEVITAVDRLPRNANGKVDRDALPAPAWREPVAPRSLDTVDETVAEQVWRLWTSLLEVQDAAPEDHFLECGGTSVTAGRLIATLREELGVPLRLAEFMRRPTYAALLEQVRVRVRPAGDRTRIRSVE</sequence>
<dbReference type="InterPro" id="IPR009081">
    <property type="entry name" value="PP-bd_ACP"/>
</dbReference>
<evidence type="ECO:0000313" key="2">
    <source>
        <dbReference type="EMBL" id="GFJ81067.1"/>
    </source>
</evidence>
<evidence type="ECO:0000259" key="1">
    <source>
        <dbReference type="PROSITE" id="PS50075"/>
    </source>
</evidence>
<dbReference type="AlphaFoldDB" id="A0A6V8KH96"/>
<feature type="domain" description="Carrier" evidence="1">
    <location>
        <begin position="512"/>
        <end position="587"/>
    </location>
</feature>
<proteinExistence type="predicted"/>
<dbReference type="InterPro" id="IPR020845">
    <property type="entry name" value="AMP-binding_CS"/>
</dbReference>
<dbReference type="GO" id="GO:0043041">
    <property type="term" value="P:amino acid activation for nonribosomal peptide biosynthetic process"/>
    <property type="evidence" value="ECO:0007669"/>
    <property type="project" value="TreeGrafter"/>
</dbReference>
<dbReference type="Gene3D" id="1.10.1200.10">
    <property type="entry name" value="ACP-like"/>
    <property type="match status" value="1"/>
</dbReference>
<dbReference type="EMBL" id="BLPF01000002">
    <property type="protein sequence ID" value="GFJ81067.1"/>
    <property type="molecule type" value="Genomic_DNA"/>
</dbReference>
<protein>
    <recommendedName>
        <fullName evidence="1">Carrier domain-containing protein</fullName>
    </recommendedName>
</protein>
<keyword evidence="3" id="KW-1185">Reference proteome</keyword>
<dbReference type="InterPro" id="IPR036736">
    <property type="entry name" value="ACP-like_sf"/>
</dbReference>
<dbReference type="Gene3D" id="3.40.50.12780">
    <property type="entry name" value="N-terminal domain of ligase-like"/>
    <property type="match status" value="1"/>
</dbReference>
<dbReference type="PANTHER" id="PTHR45527:SF1">
    <property type="entry name" value="FATTY ACID SYNTHASE"/>
    <property type="match status" value="1"/>
</dbReference>
<dbReference type="Pfam" id="PF00501">
    <property type="entry name" value="AMP-binding"/>
    <property type="match status" value="1"/>
</dbReference>
<dbReference type="GO" id="GO:0005737">
    <property type="term" value="C:cytoplasm"/>
    <property type="evidence" value="ECO:0007669"/>
    <property type="project" value="TreeGrafter"/>
</dbReference>
<reference evidence="2 3" key="2">
    <citation type="submission" date="2020-03" db="EMBL/GenBank/DDBJ databases">
        <authorList>
            <person name="Ichikawa N."/>
            <person name="Kimura A."/>
            <person name="Kitahashi Y."/>
            <person name="Uohara A."/>
        </authorList>
    </citation>
    <scope>NUCLEOTIDE SEQUENCE [LARGE SCALE GENOMIC DNA]</scope>
    <source>
        <strain evidence="2 3">NBRC 108639</strain>
    </source>
</reference>
<dbReference type="SUPFAM" id="SSF47336">
    <property type="entry name" value="ACP-like"/>
    <property type="match status" value="1"/>
</dbReference>
<dbReference type="Gene3D" id="3.30.300.30">
    <property type="match status" value="1"/>
</dbReference>
<dbReference type="InterPro" id="IPR045851">
    <property type="entry name" value="AMP-bd_C_sf"/>
</dbReference>
<dbReference type="PROSITE" id="PS50075">
    <property type="entry name" value="CARRIER"/>
    <property type="match status" value="1"/>
</dbReference>
<dbReference type="PANTHER" id="PTHR45527">
    <property type="entry name" value="NONRIBOSOMAL PEPTIDE SYNTHETASE"/>
    <property type="match status" value="1"/>
</dbReference>
<dbReference type="GO" id="GO:0031177">
    <property type="term" value="F:phosphopantetheine binding"/>
    <property type="evidence" value="ECO:0007669"/>
    <property type="project" value="TreeGrafter"/>
</dbReference>
<dbReference type="Pfam" id="PF00550">
    <property type="entry name" value="PP-binding"/>
    <property type="match status" value="1"/>
</dbReference>
<dbReference type="SUPFAM" id="SSF56801">
    <property type="entry name" value="Acetyl-CoA synthetase-like"/>
    <property type="match status" value="1"/>
</dbReference>
<dbReference type="GO" id="GO:0044550">
    <property type="term" value="P:secondary metabolite biosynthetic process"/>
    <property type="evidence" value="ECO:0007669"/>
    <property type="project" value="TreeGrafter"/>
</dbReference>
<name>A0A6V8KH96_9ACTN</name>
<gene>
    <name evidence="2" type="ORF">Phou_052470</name>
</gene>
<dbReference type="CDD" id="cd05930">
    <property type="entry name" value="A_NRPS"/>
    <property type="match status" value="1"/>
</dbReference>
<evidence type="ECO:0000313" key="3">
    <source>
        <dbReference type="Proteomes" id="UP000482800"/>
    </source>
</evidence>
<dbReference type="PROSITE" id="PS00455">
    <property type="entry name" value="AMP_BINDING"/>
    <property type="match status" value="1"/>
</dbReference>
<comment type="caution">
    <text evidence="2">The sequence shown here is derived from an EMBL/GenBank/DDBJ whole genome shotgun (WGS) entry which is preliminary data.</text>
</comment>
<dbReference type="InterPro" id="IPR000873">
    <property type="entry name" value="AMP-dep_synth/lig_dom"/>
</dbReference>
<accession>A0A6V8KH96</accession>
<organism evidence="2 3">
    <name type="scientific">Phytohabitans houttuyneae</name>
    <dbReference type="NCBI Taxonomy" id="1076126"/>
    <lineage>
        <taxon>Bacteria</taxon>
        <taxon>Bacillati</taxon>
        <taxon>Actinomycetota</taxon>
        <taxon>Actinomycetes</taxon>
        <taxon>Micromonosporales</taxon>
        <taxon>Micromonosporaceae</taxon>
    </lineage>
</organism>
<dbReference type="Proteomes" id="UP000482800">
    <property type="component" value="Unassembled WGS sequence"/>
</dbReference>
<dbReference type="Pfam" id="PF13193">
    <property type="entry name" value="AMP-binding_C"/>
    <property type="match status" value="1"/>
</dbReference>